<feature type="compositionally biased region" description="Polar residues" evidence="1">
    <location>
        <begin position="69"/>
        <end position="85"/>
    </location>
</feature>
<evidence type="ECO:0000256" key="2">
    <source>
        <dbReference type="SAM" id="Phobius"/>
    </source>
</evidence>
<dbReference type="AlphaFoldDB" id="A0A0H2R7J0"/>
<organism evidence="3 4">
    <name type="scientific">Schizopora paradoxa</name>
    <dbReference type="NCBI Taxonomy" id="27342"/>
    <lineage>
        <taxon>Eukaryota</taxon>
        <taxon>Fungi</taxon>
        <taxon>Dikarya</taxon>
        <taxon>Basidiomycota</taxon>
        <taxon>Agaricomycotina</taxon>
        <taxon>Agaricomycetes</taxon>
        <taxon>Hymenochaetales</taxon>
        <taxon>Schizoporaceae</taxon>
        <taxon>Schizopora</taxon>
    </lineage>
</organism>
<keyword evidence="2" id="KW-0812">Transmembrane</keyword>
<reference evidence="3 4" key="1">
    <citation type="submission" date="2015-04" db="EMBL/GenBank/DDBJ databases">
        <title>Complete genome sequence of Schizopora paradoxa KUC8140, a cosmopolitan wood degrader in East Asia.</title>
        <authorList>
            <consortium name="DOE Joint Genome Institute"/>
            <person name="Min B."/>
            <person name="Park H."/>
            <person name="Jang Y."/>
            <person name="Kim J.-J."/>
            <person name="Kim K.H."/>
            <person name="Pangilinan J."/>
            <person name="Lipzen A."/>
            <person name="Riley R."/>
            <person name="Grigoriev I.V."/>
            <person name="Spatafora J.W."/>
            <person name="Choi I.-G."/>
        </authorList>
    </citation>
    <scope>NUCLEOTIDE SEQUENCE [LARGE SCALE GENOMIC DNA]</scope>
    <source>
        <strain evidence="3 4">KUC8140</strain>
    </source>
</reference>
<gene>
    <name evidence="3" type="ORF">SCHPADRAFT_631670</name>
</gene>
<evidence type="ECO:0008006" key="5">
    <source>
        <dbReference type="Google" id="ProtNLM"/>
    </source>
</evidence>
<keyword evidence="2" id="KW-0472">Membrane</keyword>
<feature type="transmembrane region" description="Helical" evidence="2">
    <location>
        <begin position="187"/>
        <end position="209"/>
    </location>
</feature>
<feature type="region of interest" description="Disordered" evidence="1">
    <location>
        <begin position="53"/>
        <end position="90"/>
    </location>
</feature>
<dbReference type="Proteomes" id="UP000053477">
    <property type="component" value="Unassembled WGS sequence"/>
</dbReference>
<dbReference type="EMBL" id="KQ086118">
    <property type="protein sequence ID" value="KLO07839.1"/>
    <property type="molecule type" value="Genomic_DNA"/>
</dbReference>
<dbReference type="InParanoid" id="A0A0H2R7J0"/>
<proteinExistence type="predicted"/>
<evidence type="ECO:0000256" key="1">
    <source>
        <dbReference type="SAM" id="MobiDB-lite"/>
    </source>
</evidence>
<accession>A0A0H2R7J0</accession>
<name>A0A0H2R7J0_9AGAM</name>
<keyword evidence="2" id="KW-1133">Transmembrane helix</keyword>
<protein>
    <recommendedName>
        <fullName evidence="5">Transmembrane protein</fullName>
    </recommendedName>
</protein>
<evidence type="ECO:0000313" key="4">
    <source>
        <dbReference type="Proteomes" id="UP000053477"/>
    </source>
</evidence>
<keyword evidence="4" id="KW-1185">Reference proteome</keyword>
<evidence type="ECO:0000313" key="3">
    <source>
        <dbReference type="EMBL" id="KLO07839.1"/>
    </source>
</evidence>
<sequence>MHQPIPLADLPQHSQSNAQLHDHGFCASQCSDGDTDHKHDCHDLFGLHTKRYTTENRSSSSQSSYGRKLQSTPSNEDVSTESSRGSTDREDLEALAARGAAASPHHSAEECQCPLPLVAEMETDKLLRESTGTQHHNHHAHRSLSMAYSHSSSARCTHILSSGPIPPINDVMSGQMEFELAFTGIEMGVHIAGTVVVSALIALSVWLTVANVTL</sequence>